<evidence type="ECO:0000313" key="7">
    <source>
        <dbReference type="Proteomes" id="UP000244496"/>
    </source>
</evidence>
<evidence type="ECO:0000256" key="1">
    <source>
        <dbReference type="ARBA" id="ARBA00008416"/>
    </source>
</evidence>
<dbReference type="PANTHER" id="PTHR13903">
    <property type="entry name" value="PIRIN-RELATED"/>
    <property type="match status" value="1"/>
</dbReference>
<dbReference type="KEGG" id="geh:HYN69_03615"/>
<evidence type="ECO:0000313" key="6">
    <source>
        <dbReference type="EMBL" id="AWB47708.1"/>
    </source>
</evidence>
<sequence>MSIRPVAHEARAIPTMEGAGVHLHRAFGFQDPERMDPFLLFDDFRNDRPQDYLRGFPWHPHRGIETITYVLAGAVEHGDSLGNRGMLKGGDVQWMTAGSGILHQEMPLGNAKGQMHGFQLWANLPSALKMTKPRYQDVKSRDIPEIMDDDGTVVKVIVGSFWGKTGPVDGIAADPQYLDIYVPPGRKKSFKVDTYRRAFAYIFDGAATFRDASRPKGVLLEKEVMGEEVNIRDLSGDRTLVQFGTGDEVTVQAGPDGVRFLLISGAPIQEPVAWHGPIVMNTQAELRQAMAELKNGTFIKPAH</sequence>
<proteinExistence type="inferred from homology"/>
<dbReference type="PANTHER" id="PTHR13903:SF8">
    <property type="entry name" value="PIRIN"/>
    <property type="match status" value="1"/>
</dbReference>
<feature type="binding site" evidence="2">
    <location>
        <position position="105"/>
    </location>
    <ligand>
        <name>Fe cation</name>
        <dbReference type="ChEBI" id="CHEBI:24875"/>
    </ligand>
</feature>
<dbReference type="RefSeq" id="WP_108434533.1">
    <property type="nucleotide sequence ID" value="NZ_CP028918.1"/>
</dbReference>
<evidence type="ECO:0000259" key="4">
    <source>
        <dbReference type="Pfam" id="PF02678"/>
    </source>
</evidence>
<dbReference type="InterPro" id="IPR012093">
    <property type="entry name" value="Pirin"/>
</dbReference>
<dbReference type="EMBL" id="CP028918">
    <property type="protein sequence ID" value="AWB47708.1"/>
    <property type="molecule type" value="Genomic_DNA"/>
</dbReference>
<dbReference type="Gene3D" id="2.60.120.10">
    <property type="entry name" value="Jelly Rolls"/>
    <property type="match status" value="2"/>
</dbReference>
<keyword evidence="2" id="KW-0479">Metal-binding</keyword>
<dbReference type="AlphaFoldDB" id="A0A2S0UIQ4"/>
<evidence type="ECO:0000256" key="3">
    <source>
        <dbReference type="RuleBase" id="RU003457"/>
    </source>
</evidence>
<dbReference type="SUPFAM" id="SSF51182">
    <property type="entry name" value="RmlC-like cupins"/>
    <property type="match status" value="1"/>
</dbReference>
<dbReference type="InterPro" id="IPR014710">
    <property type="entry name" value="RmlC-like_jellyroll"/>
</dbReference>
<reference evidence="6 7" key="1">
    <citation type="submission" date="2018-04" db="EMBL/GenBank/DDBJ databases">
        <title>Genome sequencing of Gemmobacter.</title>
        <authorList>
            <person name="Yi H."/>
            <person name="Baek M.-G."/>
        </authorList>
    </citation>
    <scope>NUCLEOTIDE SEQUENCE [LARGE SCALE GENOMIC DNA]</scope>
    <source>
        <strain evidence="6 7">HYN0069</strain>
    </source>
</reference>
<evidence type="ECO:0000256" key="2">
    <source>
        <dbReference type="PIRSR" id="PIRSR006232-1"/>
    </source>
</evidence>
<dbReference type="Proteomes" id="UP000244496">
    <property type="component" value="Chromosome"/>
</dbReference>
<comment type="cofactor">
    <cofactor evidence="2">
        <name>Fe cation</name>
        <dbReference type="ChEBI" id="CHEBI:24875"/>
    </cofactor>
    <text evidence="2">Binds 1 Fe cation per subunit.</text>
</comment>
<organism evidence="6 7">
    <name type="scientific">Paragemmobacter aquarius</name>
    <dbReference type="NCBI Taxonomy" id="2169400"/>
    <lineage>
        <taxon>Bacteria</taxon>
        <taxon>Pseudomonadati</taxon>
        <taxon>Pseudomonadota</taxon>
        <taxon>Alphaproteobacteria</taxon>
        <taxon>Rhodobacterales</taxon>
        <taxon>Paracoccaceae</taxon>
        <taxon>Paragemmobacter</taxon>
    </lineage>
</organism>
<feature type="binding site" evidence="2">
    <location>
        <position position="61"/>
    </location>
    <ligand>
        <name>Fe cation</name>
        <dbReference type="ChEBI" id="CHEBI:24875"/>
    </ligand>
</feature>
<dbReference type="InterPro" id="IPR008778">
    <property type="entry name" value="Pirin_C_dom"/>
</dbReference>
<dbReference type="GO" id="GO:0046872">
    <property type="term" value="F:metal ion binding"/>
    <property type="evidence" value="ECO:0007669"/>
    <property type="project" value="UniProtKB-KW"/>
</dbReference>
<feature type="domain" description="Pirin N-terminal" evidence="4">
    <location>
        <begin position="22"/>
        <end position="121"/>
    </location>
</feature>
<evidence type="ECO:0008006" key="8">
    <source>
        <dbReference type="Google" id="ProtNLM"/>
    </source>
</evidence>
<accession>A0A2S0UIQ4</accession>
<dbReference type="Pfam" id="PF02678">
    <property type="entry name" value="Pirin"/>
    <property type="match status" value="1"/>
</dbReference>
<dbReference type="OrthoDB" id="9780903at2"/>
<name>A0A2S0UIQ4_9RHOB</name>
<dbReference type="Pfam" id="PF05726">
    <property type="entry name" value="Pirin_C"/>
    <property type="match status" value="1"/>
</dbReference>
<dbReference type="InterPro" id="IPR003829">
    <property type="entry name" value="Pirin_N_dom"/>
</dbReference>
<comment type="similarity">
    <text evidence="1 3">Belongs to the pirin family.</text>
</comment>
<dbReference type="CDD" id="cd02909">
    <property type="entry name" value="cupin_pirin_N"/>
    <property type="match status" value="1"/>
</dbReference>
<feature type="domain" description="Pirin C-terminal" evidence="5">
    <location>
        <begin position="177"/>
        <end position="298"/>
    </location>
</feature>
<dbReference type="CDD" id="cd02247">
    <property type="entry name" value="cupin_pirin_C"/>
    <property type="match status" value="1"/>
</dbReference>
<feature type="binding site" evidence="2">
    <location>
        <position position="103"/>
    </location>
    <ligand>
        <name>Fe cation</name>
        <dbReference type="ChEBI" id="CHEBI:24875"/>
    </ligand>
</feature>
<evidence type="ECO:0000259" key="5">
    <source>
        <dbReference type="Pfam" id="PF05726"/>
    </source>
</evidence>
<protein>
    <recommendedName>
        <fullName evidence="8">Pirin family protein</fullName>
    </recommendedName>
</protein>
<keyword evidence="2" id="KW-0408">Iron</keyword>
<keyword evidence="7" id="KW-1185">Reference proteome</keyword>
<dbReference type="PIRSF" id="PIRSF006232">
    <property type="entry name" value="Pirin"/>
    <property type="match status" value="1"/>
</dbReference>
<dbReference type="InterPro" id="IPR011051">
    <property type="entry name" value="RmlC_Cupin_sf"/>
</dbReference>
<gene>
    <name evidence="6" type="ORF">HYN69_03615</name>
</gene>
<feature type="binding site" evidence="2">
    <location>
        <position position="59"/>
    </location>
    <ligand>
        <name>Fe cation</name>
        <dbReference type="ChEBI" id="CHEBI:24875"/>
    </ligand>
</feature>